<dbReference type="EMBL" id="KZ613947">
    <property type="protein sequence ID" value="PMD39008.1"/>
    <property type="molecule type" value="Genomic_DNA"/>
</dbReference>
<dbReference type="GO" id="GO:0016491">
    <property type="term" value="F:oxidoreductase activity"/>
    <property type="evidence" value="ECO:0007669"/>
    <property type="project" value="UniProtKB-KW"/>
</dbReference>
<dbReference type="Proteomes" id="UP000235786">
    <property type="component" value="Unassembled WGS sequence"/>
</dbReference>
<protein>
    <recommendedName>
        <fullName evidence="3">NmrA-like domain-containing protein</fullName>
    </recommendedName>
</protein>
<dbReference type="InterPro" id="IPR036291">
    <property type="entry name" value="NAD(P)-bd_dom_sf"/>
</dbReference>
<organism evidence="4 5">
    <name type="scientific">Hyaloscypha variabilis (strain UAMH 11265 / GT02V1 / F)</name>
    <name type="common">Meliniomyces variabilis</name>
    <dbReference type="NCBI Taxonomy" id="1149755"/>
    <lineage>
        <taxon>Eukaryota</taxon>
        <taxon>Fungi</taxon>
        <taxon>Dikarya</taxon>
        <taxon>Ascomycota</taxon>
        <taxon>Pezizomycotina</taxon>
        <taxon>Leotiomycetes</taxon>
        <taxon>Helotiales</taxon>
        <taxon>Hyaloscyphaceae</taxon>
        <taxon>Hyaloscypha</taxon>
        <taxon>Hyaloscypha variabilis</taxon>
    </lineage>
</organism>
<name>A0A2J6RKF3_HYAVF</name>
<feature type="domain" description="NmrA-like" evidence="3">
    <location>
        <begin position="5"/>
        <end position="247"/>
    </location>
</feature>
<dbReference type="PANTHER" id="PTHR47706">
    <property type="entry name" value="NMRA-LIKE FAMILY PROTEIN"/>
    <property type="match status" value="1"/>
</dbReference>
<dbReference type="InterPro" id="IPR051609">
    <property type="entry name" value="NmrA/Isoflavone_reductase-like"/>
</dbReference>
<keyword evidence="1" id="KW-0521">NADP</keyword>
<sequence>MAFNKVVLAGGSGYLGRIVLDHLLTIPTISQLTVLTQSQSVDFPSSPIVNVVSIPSYQDVAALTLALEGHDLLISTLSRVATEGADEALVSAAIKAGVRRYMPSEYSVDVLFPHAIAIAGTTVLAGKIAIAQRLQRLAEEGRIEYTTLVTGAFLDFWLENATPVIVPKSKIITLLDGGEKKMTGVTTSFIAKSIGAIIAMSPEAAKNKRLRIAEVEFTGKALLHTLEEVTESKWTVLERSTDEVFKDGLAAGERGDMRGFYLGNIIKINFDGEGAGYFEEGLQWADGIVERQTLKELAAKSISRVFAV</sequence>
<keyword evidence="2" id="KW-0560">Oxidoreductase</keyword>
<keyword evidence="5" id="KW-1185">Reference proteome</keyword>
<dbReference type="OrthoDB" id="9974981at2759"/>
<reference evidence="4 5" key="1">
    <citation type="submission" date="2016-04" db="EMBL/GenBank/DDBJ databases">
        <title>A degradative enzymes factory behind the ericoid mycorrhizal symbiosis.</title>
        <authorList>
            <consortium name="DOE Joint Genome Institute"/>
            <person name="Martino E."/>
            <person name="Morin E."/>
            <person name="Grelet G."/>
            <person name="Kuo A."/>
            <person name="Kohler A."/>
            <person name="Daghino S."/>
            <person name="Barry K."/>
            <person name="Choi C."/>
            <person name="Cichocki N."/>
            <person name="Clum A."/>
            <person name="Copeland A."/>
            <person name="Hainaut M."/>
            <person name="Haridas S."/>
            <person name="Labutti K."/>
            <person name="Lindquist E."/>
            <person name="Lipzen A."/>
            <person name="Khouja H.-R."/>
            <person name="Murat C."/>
            <person name="Ohm R."/>
            <person name="Olson A."/>
            <person name="Spatafora J."/>
            <person name="Veneault-Fourrey C."/>
            <person name="Henrissat B."/>
            <person name="Grigoriev I."/>
            <person name="Martin F."/>
            <person name="Perotto S."/>
        </authorList>
    </citation>
    <scope>NUCLEOTIDE SEQUENCE [LARGE SCALE GENOMIC DNA]</scope>
    <source>
        <strain evidence="4 5">F</strain>
    </source>
</reference>
<evidence type="ECO:0000313" key="4">
    <source>
        <dbReference type="EMBL" id="PMD39008.1"/>
    </source>
</evidence>
<dbReference type="Gene3D" id="3.40.50.720">
    <property type="entry name" value="NAD(P)-binding Rossmann-like Domain"/>
    <property type="match status" value="1"/>
</dbReference>
<dbReference type="PANTHER" id="PTHR47706:SF1">
    <property type="entry name" value="CIPA-LIKE, PUTATIVE (AFU_ORTHOLOGUE AFUA_1G12460)-RELATED"/>
    <property type="match status" value="1"/>
</dbReference>
<evidence type="ECO:0000256" key="2">
    <source>
        <dbReference type="ARBA" id="ARBA00023002"/>
    </source>
</evidence>
<evidence type="ECO:0000313" key="5">
    <source>
        <dbReference type="Proteomes" id="UP000235786"/>
    </source>
</evidence>
<dbReference type="AlphaFoldDB" id="A0A2J6RKF3"/>
<proteinExistence type="predicted"/>
<dbReference type="Gene3D" id="3.90.25.10">
    <property type="entry name" value="UDP-galactose 4-epimerase, domain 1"/>
    <property type="match status" value="1"/>
</dbReference>
<accession>A0A2J6RKF3</accession>
<dbReference type="Pfam" id="PF05368">
    <property type="entry name" value="NmrA"/>
    <property type="match status" value="1"/>
</dbReference>
<evidence type="ECO:0000259" key="3">
    <source>
        <dbReference type="Pfam" id="PF05368"/>
    </source>
</evidence>
<dbReference type="SUPFAM" id="SSF51735">
    <property type="entry name" value="NAD(P)-binding Rossmann-fold domains"/>
    <property type="match status" value="1"/>
</dbReference>
<dbReference type="InterPro" id="IPR008030">
    <property type="entry name" value="NmrA-like"/>
</dbReference>
<evidence type="ECO:0000256" key="1">
    <source>
        <dbReference type="ARBA" id="ARBA00022857"/>
    </source>
</evidence>
<gene>
    <name evidence="4" type="ORF">L207DRAFT_490849</name>
</gene>